<organism evidence="4 5">
    <name type="scientific">Kiloniella laminariae</name>
    <dbReference type="NCBI Taxonomy" id="454162"/>
    <lineage>
        <taxon>Bacteria</taxon>
        <taxon>Pseudomonadati</taxon>
        <taxon>Pseudomonadota</taxon>
        <taxon>Alphaproteobacteria</taxon>
        <taxon>Rhodospirillales</taxon>
        <taxon>Kiloniellaceae</taxon>
        <taxon>Kiloniella</taxon>
    </lineage>
</organism>
<evidence type="ECO:0000256" key="2">
    <source>
        <dbReference type="ARBA" id="ARBA00023004"/>
    </source>
</evidence>
<dbReference type="InterPro" id="IPR010376">
    <property type="entry name" value="GBBH-like_N"/>
</dbReference>
<dbReference type="RefSeq" id="WP_269423311.1">
    <property type="nucleotide sequence ID" value="NZ_JAPWGY010000003.1"/>
</dbReference>
<dbReference type="InterPro" id="IPR038492">
    <property type="entry name" value="GBBH-like_N_sf"/>
</dbReference>
<comment type="caution">
    <text evidence="4">The sequence shown here is derived from an EMBL/GenBank/DDBJ whole genome shotgun (WGS) entry which is preliminary data.</text>
</comment>
<sequence>MSRSIKEENAQSFNTEHWPTDIRYKSDARALEITFDNGESFTLPAEFLRVESPSAEVQGHHPSQKQTLSGRRMVGIIKIEQVGNYAIRLTFDDLHDSGIYSWQYLYKLACNQQDLWQKYLDELSAKGLSRDP</sequence>
<protein>
    <submittedName>
        <fullName evidence="4">DUF971 domain-containing protein</fullName>
    </submittedName>
</protein>
<evidence type="ECO:0000256" key="1">
    <source>
        <dbReference type="ARBA" id="ARBA00022723"/>
    </source>
</evidence>
<evidence type="ECO:0000313" key="4">
    <source>
        <dbReference type="EMBL" id="MCZ4281133.1"/>
    </source>
</evidence>
<keyword evidence="2" id="KW-0408">Iron</keyword>
<evidence type="ECO:0000259" key="3">
    <source>
        <dbReference type="Pfam" id="PF06155"/>
    </source>
</evidence>
<feature type="domain" description="Gamma-butyrobetaine hydroxylase-like N-terminal" evidence="3">
    <location>
        <begin position="22"/>
        <end position="106"/>
    </location>
</feature>
<dbReference type="PANTHER" id="PTHR35303">
    <property type="entry name" value="OS02G0197800 PROTEIN"/>
    <property type="match status" value="1"/>
</dbReference>
<gene>
    <name evidence="4" type="ORF">O4H49_10120</name>
</gene>
<dbReference type="Gene3D" id="3.30.2020.30">
    <property type="match status" value="1"/>
</dbReference>
<dbReference type="EMBL" id="JAPWGY010000003">
    <property type="protein sequence ID" value="MCZ4281133.1"/>
    <property type="molecule type" value="Genomic_DNA"/>
</dbReference>
<name>A0ABT4LJ55_9PROT</name>
<evidence type="ECO:0000313" key="5">
    <source>
        <dbReference type="Proteomes" id="UP001069802"/>
    </source>
</evidence>
<proteinExistence type="predicted"/>
<accession>A0ABT4LJ55</accession>
<dbReference type="Proteomes" id="UP001069802">
    <property type="component" value="Unassembled WGS sequence"/>
</dbReference>
<dbReference type="PANTHER" id="PTHR35303:SF5">
    <property type="entry name" value="OS02G0197800 PROTEIN"/>
    <property type="match status" value="1"/>
</dbReference>
<keyword evidence="5" id="KW-1185">Reference proteome</keyword>
<reference evidence="4" key="1">
    <citation type="submission" date="2022-12" db="EMBL/GenBank/DDBJ databases">
        <title>Bacterial isolates from different developmental stages of Nematostella vectensis.</title>
        <authorList>
            <person name="Fraune S."/>
        </authorList>
    </citation>
    <scope>NUCLEOTIDE SEQUENCE</scope>
    <source>
        <strain evidence="4">G21630-S1</strain>
    </source>
</reference>
<keyword evidence="1" id="KW-0479">Metal-binding</keyword>
<dbReference type="Pfam" id="PF06155">
    <property type="entry name" value="GBBH-like_N"/>
    <property type="match status" value="1"/>
</dbReference>